<dbReference type="AlphaFoldDB" id="A0A376CXT4"/>
<protein>
    <recommendedName>
        <fullName evidence="3">Helix-turn-helix domain-containing protein</fullName>
    </recommendedName>
</protein>
<evidence type="ECO:0000313" key="1">
    <source>
        <dbReference type="EMBL" id="STC77410.1"/>
    </source>
</evidence>
<gene>
    <name evidence="1" type="ORF">NCTC10289_01253</name>
</gene>
<name>A0A376CXT4_9CORY</name>
<reference evidence="1 2" key="1">
    <citation type="submission" date="2018-06" db="EMBL/GenBank/DDBJ databases">
        <authorList>
            <consortium name="Pathogen Informatics"/>
            <person name="Doyle S."/>
        </authorList>
    </citation>
    <scope>NUCLEOTIDE SEQUENCE [LARGE SCALE GENOMIC DNA]</scope>
    <source>
        <strain evidence="1 2">NCTC10289</strain>
    </source>
</reference>
<organism evidence="1 2">
    <name type="scientific">Corynebacterium minutissimum</name>
    <dbReference type="NCBI Taxonomy" id="38301"/>
    <lineage>
        <taxon>Bacteria</taxon>
        <taxon>Bacillati</taxon>
        <taxon>Actinomycetota</taxon>
        <taxon>Actinomycetes</taxon>
        <taxon>Mycobacteriales</taxon>
        <taxon>Corynebacteriaceae</taxon>
        <taxon>Corynebacterium</taxon>
    </lineage>
</organism>
<sequence>MPETAEILGISARSLYRYVQNGDADDLGPVKVMKKGRARVGFLKSRVDALTQVGGAA</sequence>
<proteinExistence type="predicted"/>
<dbReference type="Proteomes" id="UP000254287">
    <property type="component" value="Unassembled WGS sequence"/>
</dbReference>
<evidence type="ECO:0000313" key="2">
    <source>
        <dbReference type="Proteomes" id="UP000254287"/>
    </source>
</evidence>
<evidence type="ECO:0008006" key="3">
    <source>
        <dbReference type="Google" id="ProtNLM"/>
    </source>
</evidence>
<dbReference type="EMBL" id="UFXP01000001">
    <property type="protein sequence ID" value="STC77410.1"/>
    <property type="molecule type" value="Genomic_DNA"/>
</dbReference>
<accession>A0A376CXT4</accession>